<dbReference type="Proteomes" id="UP000620064">
    <property type="component" value="Unassembled WGS sequence"/>
</dbReference>
<dbReference type="EMBL" id="BMLV01000003">
    <property type="protein sequence ID" value="GGP04199.1"/>
    <property type="molecule type" value="Genomic_DNA"/>
</dbReference>
<evidence type="ECO:0000313" key="1">
    <source>
        <dbReference type="EMBL" id="GGP04199.1"/>
    </source>
</evidence>
<protein>
    <submittedName>
        <fullName evidence="1">Uncharacterized protein</fullName>
    </submittedName>
</protein>
<accession>A0ABQ2NK03</accession>
<organism evidence="1 2">
    <name type="scientific">Cloacibacterium rupense</name>
    <dbReference type="NCBI Taxonomy" id="517423"/>
    <lineage>
        <taxon>Bacteria</taxon>
        <taxon>Pseudomonadati</taxon>
        <taxon>Bacteroidota</taxon>
        <taxon>Flavobacteriia</taxon>
        <taxon>Flavobacteriales</taxon>
        <taxon>Weeksellaceae</taxon>
    </lineage>
</organism>
<sequence>MRRNFKNIKKYKIMFNYNPTINTLRQQSIEKAKRLRGIIGSKYDFLPVVKTNGDEKAKNSIVSLNDCQASKLEYLSLGNDYDEQSRKYPVANIVIAKNSIARIPLLVKMGYDPIGPQDGDGVLEFKSSNASAKLNFIDSDNTDYEEGESKYDLKDAEYGDEFVLEIDAKALARGTKFTISVFASDDDDGLGKTSKRKGICGKFNIKVVEKDVFLKEDLNRLNDMIKLVSSKINSKPNAGEYRHSRNYCVFATDRYIGSLLNNAKDFYTYDDDKAAVINLESLQSGTYRAENIRKKGYIHNYVIYKDNELLKPIYANIQKIEDDLTYDALSINKGLLLNFIKKGISEKLGFHIYYTTYSDDFHVQTLIIDNTQPCNPTYRIVDQHGESTSHGKLSDIEEGFKNQSSWTYVNFYLNHNKQSLTKTISSLWKIQRN</sequence>
<proteinExistence type="predicted"/>
<evidence type="ECO:0000313" key="2">
    <source>
        <dbReference type="Proteomes" id="UP000620064"/>
    </source>
</evidence>
<reference evidence="2" key="1">
    <citation type="journal article" date="2019" name="Int. J. Syst. Evol. Microbiol.">
        <title>The Global Catalogue of Microorganisms (GCM) 10K type strain sequencing project: providing services to taxonomists for standard genome sequencing and annotation.</title>
        <authorList>
            <consortium name="The Broad Institute Genomics Platform"/>
            <consortium name="The Broad Institute Genome Sequencing Center for Infectious Disease"/>
            <person name="Wu L."/>
            <person name="Ma J."/>
        </authorList>
    </citation>
    <scope>NUCLEOTIDE SEQUENCE [LARGE SCALE GENOMIC DNA]</scope>
    <source>
        <strain evidence="2">CGMCC 1.7656</strain>
    </source>
</reference>
<name>A0ABQ2NK03_9FLAO</name>
<keyword evidence="2" id="KW-1185">Reference proteome</keyword>
<gene>
    <name evidence="1" type="ORF">GCM10010992_15230</name>
</gene>
<comment type="caution">
    <text evidence="1">The sequence shown here is derived from an EMBL/GenBank/DDBJ whole genome shotgun (WGS) entry which is preliminary data.</text>
</comment>